<feature type="signal peptide" evidence="6">
    <location>
        <begin position="1"/>
        <end position="18"/>
    </location>
</feature>
<dbReference type="Proteomes" id="UP001211907">
    <property type="component" value="Unassembled WGS sequence"/>
</dbReference>
<dbReference type="InterPro" id="IPR056304">
    <property type="entry name" value="Lip-like_C"/>
</dbReference>
<keyword evidence="5" id="KW-0443">Lipid metabolism</keyword>
<dbReference type="AlphaFoldDB" id="A0AAD5TAZ5"/>
<comment type="caution">
    <text evidence="8">The sequence shown here is derived from an EMBL/GenBank/DDBJ whole genome shotgun (WGS) entry which is preliminary data.</text>
</comment>
<protein>
    <recommendedName>
        <fullName evidence="7">Lipase-like C-terminal domain-containing protein</fullName>
    </recommendedName>
</protein>
<dbReference type="PANTHER" id="PTHR34043">
    <property type="entry name" value="ALPHA/BETA-HYDROLASES SUPERFAMILY PROTEIN"/>
    <property type="match status" value="1"/>
</dbReference>
<evidence type="ECO:0000313" key="9">
    <source>
        <dbReference type="Proteomes" id="UP001211907"/>
    </source>
</evidence>
<keyword evidence="3 6" id="KW-0732">Signal</keyword>
<evidence type="ECO:0000256" key="3">
    <source>
        <dbReference type="ARBA" id="ARBA00022729"/>
    </source>
</evidence>
<evidence type="ECO:0000256" key="1">
    <source>
        <dbReference type="ARBA" id="ARBA00004613"/>
    </source>
</evidence>
<gene>
    <name evidence="8" type="ORF">HK100_011880</name>
</gene>
<evidence type="ECO:0000256" key="5">
    <source>
        <dbReference type="ARBA" id="ARBA00023098"/>
    </source>
</evidence>
<dbReference type="InterPro" id="IPR029058">
    <property type="entry name" value="AB_hydrolase_fold"/>
</dbReference>
<dbReference type="EMBL" id="JADGJH010000079">
    <property type="protein sequence ID" value="KAJ3139115.1"/>
    <property type="molecule type" value="Genomic_DNA"/>
</dbReference>
<proteinExistence type="predicted"/>
<evidence type="ECO:0000256" key="6">
    <source>
        <dbReference type="SAM" id="SignalP"/>
    </source>
</evidence>
<keyword evidence="9" id="KW-1185">Reference proteome</keyword>
<dbReference type="PANTHER" id="PTHR34043:SF3">
    <property type="entry name" value="ALPHA_BETA-HYDROLASES SUPERFAMILY PROTEIN"/>
    <property type="match status" value="1"/>
</dbReference>
<dbReference type="GO" id="GO:0016787">
    <property type="term" value="F:hydrolase activity"/>
    <property type="evidence" value="ECO:0007669"/>
    <property type="project" value="UniProtKB-KW"/>
</dbReference>
<comment type="subcellular location">
    <subcellularLocation>
        <location evidence="1">Secreted</location>
    </subcellularLocation>
</comment>
<sequence length="449" mass="47654">MNSIQLILTACLLTLASGAPVPVPVPGGSSSASLTEIWGSSGNTYPTVFIHGLLGWGEAKPLLGVLNYWGGLTQNILAELREQGYTVSAPAVGPLSSNWERACEVYAQITGTLTDYGIARSTEFGHLRFGEDHTGNALVPGFMKTTSSKINLVGHSMGGPTQRLLAHLLTFGSPAEISACIAANAVCSPLFWTNKTTSYVNGVFALSGVHQGSVFDDILQANAGFLAFFKEFILALIGANSFDNINIYDMQLGHWGLTQGADEPFFTFLARILQSNWVNEQSNALFDLSTAGLSSPLLSFVKESPSTTYFSLSGLTTNYILGDSYAEDTTTVFLAPVADTIGAYNNTNLSILTEYTQEVWRQNDGLVAIASSRSPSSGYSSFAVDIQSSSVSSLASSAPSSSPVKGKYNYVGALDNTDHVQLVGLFDLVPGLRTNVFNNILALLSALSA</sequence>
<reference evidence="8" key="1">
    <citation type="submission" date="2020-05" db="EMBL/GenBank/DDBJ databases">
        <title>Phylogenomic resolution of chytrid fungi.</title>
        <authorList>
            <person name="Stajich J.E."/>
            <person name="Amses K."/>
            <person name="Simmons R."/>
            <person name="Seto K."/>
            <person name="Myers J."/>
            <person name="Bonds A."/>
            <person name="Quandt C.A."/>
            <person name="Barry K."/>
            <person name="Liu P."/>
            <person name="Grigoriev I."/>
            <person name="Longcore J.E."/>
            <person name="James T.Y."/>
        </authorList>
    </citation>
    <scope>NUCLEOTIDE SEQUENCE</scope>
    <source>
        <strain evidence="8">JEL0513</strain>
    </source>
</reference>
<dbReference type="SUPFAM" id="SSF53474">
    <property type="entry name" value="alpha/beta-Hydrolases"/>
    <property type="match status" value="1"/>
</dbReference>
<accession>A0AAD5TAZ5</accession>
<organism evidence="8 9">
    <name type="scientific">Physocladia obscura</name>
    <dbReference type="NCBI Taxonomy" id="109957"/>
    <lineage>
        <taxon>Eukaryota</taxon>
        <taxon>Fungi</taxon>
        <taxon>Fungi incertae sedis</taxon>
        <taxon>Chytridiomycota</taxon>
        <taxon>Chytridiomycota incertae sedis</taxon>
        <taxon>Chytridiomycetes</taxon>
        <taxon>Chytridiales</taxon>
        <taxon>Chytriomycetaceae</taxon>
        <taxon>Physocladia</taxon>
    </lineage>
</organism>
<evidence type="ECO:0000259" key="7">
    <source>
        <dbReference type="Pfam" id="PF24708"/>
    </source>
</evidence>
<dbReference type="GO" id="GO:0005576">
    <property type="term" value="C:extracellular region"/>
    <property type="evidence" value="ECO:0007669"/>
    <property type="project" value="UniProtKB-SubCell"/>
</dbReference>
<evidence type="ECO:0000256" key="2">
    <source>
        <dbReference type="ARBA" id="ARBA00022525"/>
    </source>
</evidence>
<keyword evidence="4" id="KW-0378">Hydrolase</keyword>
<evidence type="ECO:0000256" key="4">
    <source>
        <dbReference type="ARBA" id="ARBA00022801"/>
    </source>
</evidence>
<feature type="domain" description="Lipase-like C-terminal" evidence="7">
    <location>
        <begin position="43"/>
        <end position="378"/>
    </location>
</feature>
<feature type="chain" id="PRO_5042008265" description="Lipase-like C-terminal domain-containing protein" evidence="6">
    <location>
        <begin position="19"/>
        <end position="449"/>
    </location>
</feature>
<name>A0AAD5TAZ5_9FUNG</name>
<dbReference type="GO" id="GO:0006629">
    <property type="term" value="P:lipid metabolic process"/>
    <property type="evidence" value="ECO:0007669"/>
    <property type="project" value="UniProtKB-KW"/>
</dbReference>
<keyword evidence="2" id="KW-0964">Secreted</keyword>
<dbReference type="Pfam" id="PF24708">
    <property type="entry name" value="Lip_C"/>
    <property type="match status" value="1"/>
</dbReference>
<evidence type="ECO:0000313" key="8">
    <source>
        <dbReference type="EMBL" id="KAJ3139115.1"/>
    </source>
</evidence>
<dbReference type="Gene3D" id="3.40.50.1820">
    <property type="entry name" value="alpha/beta hydrolase"/>
    <property type="match status" value="1"/>
</dbReference>